<evidence type="ECO:0000313" key="8">
    <source>
        <dbReference type="Ensembl" id="ENSACLP00000005158.2"/>
    </source>
</evidence>
<dbReference type="Proteomes" id="UP000265100">
    <property type="component" value="Chromosome 13"/>
</dbReference>
<reference evidence="8 9" key="1">
    <citation type="submission" date="2018-05" db="EMBL/GenBank/DDBJ databases">
        <authorList>
            <person name="Datahose"/>
        </authorList>
    </citation>
    <scope>NUCLEOTIDE SEQUENCE</scope>
</reference>
<feature type="region of interest" description="Disordered" evidence="4">
    <location>
        <begin position="74"/>
        <end position="117"/>
    </location>
</feature>
<reference evidence="8" key="4">
    <citation type="submission" date="2025-09" db="UniProtKB">
        <authorList>
            <consortium name="Ensembl"/>
        </authorList>
    </citation>
    <scope>IDENTIFICATION</scope>
</reference>
<dbReference type="GeneTree" id="ENSGT00940000155061"/>
<keyword evidence="2" id="KW-1003">Cell membrane</keyword>
<dbReference type="SUPFAM" id="SSF50729">
    <property type="entry name" value="PH domain-like"/>
    <property type="match status" value="1"/>
</dbReference>
<dbReference type="InterPro" id="IPR035999">
    <property type="entry name" value="Sec7_dom_sf"/>
</dbReference>
<dbReference type="SMART" id="SM00233">
    <property type="entry name" value="PH"/>
    <property type="match status" value="1"/>
</dbReference>
<name>A0A3P8NKL1_ASTCA</name>
<evidence type="ECO:0000259" key="6">
    <source>
        <dbReference type="PROSITE" id="PS50003"/>
    </source>
</evidence>
<keyword evidence="3" id="KW-0472">Membrane</keyword>
<dbReference type="InterPro" id="IPR023394">
    <property type="entry name" value="Sec7_C_sf"/>
</dbReference>
<dbReference type="SUPFAM" id="SSF48425">
    <property type="entry name" value="Sec7 domain"/>
    <property type="match status" value="1"/>
</dbReference>
<reference evidence="8" key="3">
    <citation type="submission" date="2025-08" db="UniProtKB">
        <authorList>
            <consortium name="Ensembl"/>
        </authorList>
    </citation>
    <scope>IDENTIFICATION</scope>
</reference>
<feature type="compositionally biased region" description="Polar residues" evidence="4">
    <location>
        <begin position="721"/>
        <end position="730"/>
    </location>
</feature>
<dbReference type="GO" id="GO:0005085">
    <property type="term" value="F:guanyl-nucleotide exchange factor activity"/>
    <property type="evidence" value="ECO:0007669"/>
    <property type="project" value="InterPro"/>
</dbReference>
<reference evidence="9" key="2">
    <citation type="submission" date="2023-03" db="EMBL/GenBank/DDBJ databases">
        <authorList>
            <consortium name="Wellcome Sanger Institute Data Sharing"/>
        </authorList>
    </citation>
    <scope>NUCLEOTIDE SEQUENCE [LARGE SCALE GENOMIC DNA]</scope>
</reference>
<evidence type="ECO:0000256" key="4">
    <source>
        <dbReference type="SAM" id="MobiDB-lite"/>
    </source>
</evidence>
<organism evidence="8 9">
    <name type="scientific">Astatotilapia calliptera</name>
    <name type="common">Eastern happy</name>
    <name type="synonym">Chromis callipterus</name>
    <dbReference type="NCBI Taxonomy" id="8154"/>
    <lineage>
        <taxon>Eukaryota</taxon>
        <taxon>Metazoa</taxon>
        <taxon>Chordata</taxon>
        <taxon>Craniata</taxon>
        <taxon>Vertebrata</taxon>
        <taxon>Euteleostomi</taxon>
        <taxon>Actinopterygii</taxon>
        <taxon>Neopterygii</taxon>
        <taxon>Teleostei</taxon>
        <taxon>Neoteleostei</taxon>
        <taxon>Acanthomorphata</taxon>
        <taxon>Ovalentaria</taxon>
        <taxon>Cichlomorphae</taxon>
        <taxon>Cichliformes</taxon>
        <taxon>Cichlidae</taxon>
        <taxon>African cichlids</taxon>
        <taxon>Pseudocrenilabrinae</taxon>
        <taxon>Haplochromini</taxon>
        <taxon>Astatotilapia</taxon>
    </lineage>
</organism>
<dbReference type="PANTHER" id="PTHR10663:SF334">
    <property type="entry name" value="PH AND SEC7 DOMAIN-CONTAINING PROTEIN 1"/>
    <property type="match status" value="1"/>
</dbReference>
<feature type="region of interest" description="Disordered" evidence="4">
    <location>
        <begin position="717"/>
        <end position="790"/>
    </location>
</feature>
<proteinExistence type="predicted"/>
<feature type="chain" id="PRO_5044226621" description="Pleckstrin and Sec7 domain containing a" evidence="5">
    <location>
        <begin position="19"/>
        <end position="790"/>
    </location>
</feature>
<dbReference type="InterPro" id="IPR041681">
    <property type="entry name" value="PH_9"/>
</dbReference>
<dbReference type="CDD" id="cd00171">
    <property type="entry name" value="Sec7"/>
    <property type="match status" value="1"/>
</dbReference>
<comment type="subcellular location">
    <subcellularLocation>
        <location evidence="1">Cell projection</location>
        <location evidence="1">Ruffle membrane</location>
    </subcellularLocation>
</comment>
<dbReference type="FunFam" id="2.30.29.30:FF:000054">
    <property type="entry name" value="PH and SEC7 domain-containing protein 3"/>
    <property type="match status" value="1"/>
</dbReference>
<dbReference type="Pfam" id="PF15410">
    <property type="entry name" value="PH_9"/>
    <property type="match status" value="1"/>
</dbReference>
<dbReference type="AlphaFoldDB" id="A0A3P8NKL1"/>
<protein>
    <recommendedName>
        <fullName evidence="10">Pleckstrin and Sec7 domain containing a</fullName>
    </recommendedName>
</protein>
<evidence type="ECO:0000256" key="3">
    <source>
        <dbReference type="ARBA" id="ARBA00023136"/>
    </source>
</evidence>
<dbReference type="Gene3D" id="1.10.1000.11">
    <property type="entry name" value="Arf Nucleotide-binding Site Opener,domain 2"/>
    <property type="match status" value="1"/>
</dbReference>
<dbReference type="Bgee" id="ENSACLG00000003404">
    <property type="expression patterns" value="Expressed in camera-type eye and 8 other cell types or tissues"/>
</dbReference>
<evidence type="ECO:0000256" key="5">
    <source>
        <dbReference type="SAM" id="SignalP"/>
    </source>
</evidence>
<feature type="domain" description="PH" evidence="6">
    <location>
        <begin position="491"/>
        <end position="604"/>
    </location>
</feature>
<keyword evidence="9" id="KW-1185">Reference proteome</keyword>
<dbReference type="GO" id="GO:0005543">
    <property type="term" value="F:phospholipid binding"/>
    <property type="evidence" value="ECO:0007669"/>
    <property type="project" value="InterPro"/>
</dbReference>
<evidence type="ECO:0000313" key="9">
    <source>
        <dbReference type="Proteomes" id="UP000265100"/>
    </source>
</evidence>
<keyword evidence="5" id="KW-0732">Signal</keyword>
<evidence type="ECO:0008006" key="10">
    <source>
        <dbReference type="Google" id="ProtNLM"/>
    </source>
</evidence>
<dbReference type="GO" id="GO:0032012">
    <property type="term" value="P:regulation of ARF protein signal transduction"/>
    <property type="evidence" value="ECO:0007669"/>
    <property type="project" value="InterPro"/>
</dbReference>
<dbReference type="CDD" id="cd13295">
    <property type="entry name" value="PH_EFA6"/>
    <property type="match status" value="1"/>
</dbReference>
<feature type="compositionally biased region" description="Basic and acidic residues" evidence="4">
    <location>
        <begin position="103"/>
        <end position="117"/>
    </location>
</feature>
<dbReference type="InterPro" id="IPR001605">
    <property type="entry name" value="PH_dom-spectrin-type"/>
</dbReference>
<dbReference type="InterPro" id="IPR001849">
    <property type="entry name" value="PH_domain"/>
</dbReference>
<dbReference type="GO" id="GO:0032587">
    <property type="term" value="C:ruffle membrane"/>
    <property type="evidence" value="ECO:0007669"/>
    <property type="project" value="UniProtKB-SubCell"/>
</dbReference>
<evidence type="ECO:0000259" key="7">
    <source>
        <dbReference type="PROSITE" id="PS50190"/>
    </source>
</evidence>
<dbReference type="SMART" id="SM00222">
    <property type="entry name" value="Sec7"/>
    <property type="match status" value="1"/>
</dbReference>
<accession>A0A3P8NKL1</accession>
<feature type="compositionally biased region" description="Low complexity" evidence="4">
    <location>
        <begin position="76"/>
        <end position="86"/>
    </location>
</feature>
<dbReference type="PRINTS" id="PR00683">
    <property type="entry name" value="SPECTRINPH"/>
</dbReference>
<dbReference type="PANTHER" id="PTHR10663">
    <property type="entry name" value="GUANYL-NUCLEOTIDE EXCHANGE FACTOR"/>
    <property type="match status" value="1"/>
</dbReference>
<dbReference type="InterPro" id="IPR011993">
    <property type="entry name" value="PH-like_dom_sf"/>
</dbReference>
<dbReference type="Gene3D" id="2.30.29.30">
    <property type="entry name" value="Pleckstrin-homology domain (PH domain)/Phosphotyrosine-binding domain (PTB)"/>
    <property type="match status" value="1"/>
</dbReference>
<dbReference type="Pfam" id="PF01369">
    <property type="entry name" value="Sec7"/>
    <property type="match status" value="1"/>
</dbReference>
<dbReference type="PROSITE" id="PS50190">
    <property type="entry name" value="SEC7"/>
    <property type="match status" value="1"/>
</dbReference>
<evidence type="ECO:0000256" key="1">
    <source>
        <dbReference type="ARBA" id="ARBA00004632"/>
    </source>
</evidence>
<dbReference type="PROSITE" id="PS50003">
    <property type="entry name" value="PH_DOMAIN"/>
    <property type="match status" value="1"/>
</dbReference>
<evidence type="ECO:0000256" key="2">
    <source>
        <dbReference type="ARBA" id="ARBA00022475"/>
    </source>
</evidence>
<dbReference type="Ensembl" id="ENSACLT00000005266.2">
    <property type="protein sequence ID" value="ENSACLP00000005158.2"/>
    <property type="gene ID" value="ENSACLG00000003404.2"/>
</dbReference>
<sequence>MALLIVGVSLCYCRSVLCNMNTLKLPLRFGNKLELDKNNRKLGTNQSLASTLRRTCFVLFDTWRYEHLLFPPVDAPSTTPPTSSSPSPTPPSSLHLKPANQRRGRETEGQKLSHHEVQQIEVELVTADPRGSSPKTGIIRRTLKYSETDLDAVPLRCYRETDLDEVRAPPPSSDSHGGLKSPISIGSPRRPSDSNLDSFSRHFESIMESHRAKGTSYSSLDSVDLLTSGSTSVFTFDLPTLTPEIQVGRRKEAGRGFLCAAGHNAVSSVCSESDLERPVNRPPELLYPQADVAERLALGGSDDTLANGMKPDLEAAKRLAKRLYNLEGFRKSDVARQLSKNNEFSQMVAEEYLTNFDFTGLTIDQALRMFLRQFALMGETQERERVLAHFSRRYRQCNSESLTSEDSVHTLTCAIMLLNTDLHGNVSEPEPSTLYSSIKNERLQWTIDEEELRKSMSELADIRTDSASHTMKRLGSSGNPLVGVAHQADGELYKSGFLVRKVHADPDGKRTPRGKRGWKSFYAMLKGMVLYLQKDEYRAEKELTEEDVKNAVSIHHSLAMRAADYSKRPNVFYLRTADWRVFLFQAPNAEQMQSWITRINVVAAMFSAPPFPAAIGSQKKFSRPLLPGSNTKLSQEEQVKSHENRFRAVSSELSDLTAATPDRKVKGRELEEQKLRQEYLEFEKTRYGTYAMLLRAKLASGDEDLSAFEARLFDDGGLQRAHSSPSLPQDTTNKEKTRSSKTSKSLKVTSSSTSKAGGSSSREASKKKNGGGSGQRAELEKQSSKQEEAP</sequence>
<dbReference type="InterPro" id="IPR000904">
    <property type="entry name" value="Sec7_dom"/>
</dbReference>
<feature type="region of interest" description="Disordered" evidence="4">
    <location>
        <begin position="161"/>
        <end position="197"/>
    </location>
</feature>
<feature type="compositionally biased region" description="Basic and acidic residues" evidence="4">
    <location>
        <begin position="777"/>
        <end position="790"/>
    </location>
</feature>
<feature type="signal peptide" evidence="5">
    <location>
        <begin position="1"/>
        <end position="18"/>
    </location>
</feature>
<feature type="domain" description="SEC7" evidence="7">
    <location>
        <begin position="288"/>
        <end position="465"/>
    </location>
</feature>
<feature type="compositionally biased region" description="Low complexity" evidence="4">
    <location>
        <begin position="740"/>
        <end position="761"/>
    </location>
</feature>